<keyword evidence="5" id="KW-1185">Reference proteome</keyword>
<evidence type="ECO:0000313" key="5">
    <source>
        <dbReference type="Proteomes" id="UP001164390"/>
    </source>
</evidence>
<dbReference type="EMBL" id="CP094970">
    <property type="protein sequence ID" value="UYM07530.1"/>
    <property type="molecule type" value="Genomic_DNA"/>
</dbReference>
<dbReference type="Pfam" id="PF09922">
    <property type="entry name" value="LiaF-like_C"/>
    <property type="match status" value="1"/>
</dbReference>
<name>A0AA46YM10_9ACTN</name>
<dbReference type="InterPro" id="IPR024425">
    <property type="entry name" value="LiaF-like_C"/>
</dbReference>
<feature type="domain" description="DUF1707" evidence="2">
    <location>
        <begin position="25"/>
        <end position="77"/>
    </location>
</feature>
<proteinExistence type="predicted"/>
<sequence>MTEPSDSIEPAESAATPDRRESSELRVSDADRDAVVRQLGEHAGVGRLTLAEHEERIEQAMEAKTRGQLDELLSDLPEATAQSPERRRKVSRWILSVMGGTDRTGRWRVAEEVNAITIMGGCEIDLRNAELDGDDVVINAYTWMGGTDIYVPDSIDLEVTGFSLMGERTERGSARRPRPGAPRVRIRSFNLMGGCDIYRLPEETRDLSGRRAARELRRQRRGGFGHRF</sequence>
<evidence type="ECO:0000259" key="3">
    <source>
        <dbReference type="Pfam" id="PF09922"/>
    </source>
</evidence>
<dbReference type="InterPro" id="IPR012551">
    <property type="entry name" value="DUF1707_SHOCT-like"/>
</dbReference>
<evidence type="ECO:0000256" key="1">
    <source>
        <dbReference type="SAM" id="MobiDB-lite"/>
    </source>
</evidence>
<dbReference type="RefSeq" id="WP_271636506.1">
    <property type="nucleotide sequence ID" value="NZ_CP094970.1"/>
</dbReference>
<feature type="region of interest" description="Disordered" evidence="1">
    <location>
        <begin position="1"/>
        <end position="32"/>
    </location>
</feature>
<dbReference type="Proteomes" id="UP001164390">
    <property type="component" value="Chromosome"/>
</dbReference>
<evidence type="ECO:0000259" key="2">
    <source>
        <dbReference type="Pfam" id="PF08044"/>
    </source>
</evidence>
<dbReference type="Pfam" id="PF08044">
    <property type="entry name" value="DUF1707"/>
    <property type="match status" value="1"/>
</dbReference>
<dbReference type="KEGG" id="sgrg:L0C25_10805"/>
<protein>
    <submittedName>
        <fullName evidence="4">DUF1707 domain-containing protein</fullName>
    </submittedName>
</protein>
<dbReference type="PANTHER" id="PTHR40763">
    <property type="entry name" value="MEMBRANE PROTEIN-RELATED"/>
    <property type="match status" value="1"/>
</dbReference>
<feature type="domain" description="Cell wall-active antibiotics response LiaF-like C-terminal" evidence="3">
    <location>
        <begin position="106"/>
        <end position="168"/>
    </location>
</feature>
<evidence type="ECO:0000313" key="4">
    <source>
        <dbReference type="EMBL" id="UYM07530.1"/>
    </source>
</evidence>
<reference evidence="4" key="1">
    <citation type="submission" date="2022-01" db="EMBL/GenBank/DDBJ databases">
        <title>Nocardioidaceae gen. sp. A5X3R13.</title>
        <authorList>
            <person name="Lopez Marin M.A."/>
            <person name="Uhlik O."/>
        </authorList>
    </citation>
    <scope>NUCLEOTIDE SEQUENCE</scope>
    <source>
        <strain evidence="4">A5X3R13</strain>
    </source>
</reference>
<dbReference type="AlphaFoldDB" id="A0AA46YM10"/>
<dbReference type="PANTHER" id="PTHR40763:SF4">
    <property type="entry name" value="DUF1707 DOMAIN-CONTAINING PROTEIN"/>
    <property type="match status" value="1"/>
</dbReference>
<feature type="compositionally biased region" description="Basic and acidic residues" evidence="1">
    <location>
        <begin position="17"/>
        <end position="32"/>
    </location>
</feature>
<organism evidence="4 5">
    <name type="scientific">Solicola gregarius</name>
    <dbReference type="NCBI Taxonomy" id="2908642"/>
    <lineage>
        <taxon>Bacteria</taxon>
        <taxon>Bacillati</taxon>
        <taxon>Actinomycetota</taxon>
        <taxon>Actinomycetes</taxon>
        <taxon>Propionibacteriales</taxon>
        <taxon>Nocardioidaceae</taxon>
        <taxon>Solicola</taxon>
    </lineage>
</organism>
<gene>
    <name evidence="4" type="ORF">L0C25_10805</name>
</gene>
<accession>A0AA46YM10</accession>